<dbReference type="STRING" id="35722.A0A0B7N2M8"/>
<gene>
    <name evidence="3" type="primary">PARPA_06507.1 scaffold 22734</name>
</gene>
<dbReference type="GO" id="GO:0000978">
    <property type="term" value="F:RNA polymerase II cis-regulatory region sequence-specific DNA binding"/>
    <property type="evidence" value="ECO:0007669"/>
    <property type="project" value="TreeGrafter"/>
</dbReference>
<evidence type="ECO:0000313" key="4">
    <source>
        <dbReference type="Proteomes" id="UP000054107"/>
    </source>
</evidence>
<protein>
    <recommendedName>
        <fullName evidence="2">Transcription activator GCR1-like domain-containing protein</fullName>
    </recommendedName>
</protein>
<dbReference type="OrthoDB" id="428577at2759"/>
<evidence type="ECO:0000256" key="1">
    <source>
        <dbReference type="SAM" id="MobiDB-lite"/>
    </source>
</evidence>
<dbReference type="InterPro" id="IPR052146">
    <property type="entry name" value="HOT1"/>
</dbReference>
<reference evidence="3 4" key="1">
    <citation type="submission" date="2014-09" db="EMBL/GenBank/DDBJ databases">
        <authorList>
            <person name="Ellenberger Sabrina"/>
        </authorList>
    </citation>
    <scope>NUCLEOTIDE SEQUENCE [LARGE SCALE GENOMIC DNA]</scope>
    <source>
        <strain evidence="3 4">CBS 412.66</strain>
    </source>
</reference>
<feature type="domain" description="Transcription activator GCR1-like" evidence="2">
    <location>
        <begin position="52"/>
        <end position="130"/>
    </location>
</feature>
<dbReference type="PANTHER" id="PTHR37784:SF2">
    <property type="entry name" value="HIGH-OSMOLARITY-INDUCED TRANSCRIPTION PROTEIN 1"/>
    <property type="match status" value="1"/>
</dbReference>
<dbReference type="GO" id="GO:0060963">
    <property type="term" value="P:positive regulation of ribosomal protein gene transcription by RNA polymerase II"/>
    <property type="evidence" value="ECO:0007669"/>
    <property type="project" value="TreeGrafter"/>
</dbReference>
<evidence type="ECO:0000313" key="3">
    <source>
        <dbReference type="EMBL" id="CEP12536.1"/>
    </source>
</evidence>
<dbReference type="AlphaFoldDB" id="A0A0B7N2M8"/>
<dbReference type="Pfam" id="PF12550">
    <property type="entry name" value="GCR1_C"/>
    <property type="match status" value="1"/>
</dbReference>
<feature type="region of interest" description="Disordered" evidence="1">
    <location>
        <begin position="27"/>
        <end position="48"/>
    </location>
</feature>
<dbReference type="PANTHER" id="PTHR37784">
    <property type="entry name" value="PROTEIN MSN1"/>
    <property type="match status" value="1"/>
</dbReference>
<accession>A0A0B7N2M8</accession>
<proteinExistence type="predicted"/>
<name>A0A0B7N2M8_9FUNG</name>
<dbReference type="InterPro" id="IPR022210">
    <property type="entry name" value="TF_GCR1-like"/>
</dbReference>
<dbReference type="GO" id="GO:0000981">
    <property type="term" value="F:DNA-binding transcription factor activity, RNA polymerase II-specific"/>
    <property type="evidence" value="ECO:0007669"/>
    <property type="project" value="TreeGrafter"/>
</dbReference>
<dbReference type="Proteomes" id="UP000054107">
    <property type="component" value="Unassembled WGS sequence"/>
</dbReference>
<dbReference type="EMBL" id="LN728061">
    <property type="protein sequence ID" value="CEP12536.1"/>
    <property type="molecule type" value="Genomic_DNA"/>
</dbReference>
<sequence>MVFAKTYLFLLNNHPFSQPLAFQSNGSQQLDSRHEGFSSETPVGNSSAPPYVTNRKIVTVVDLWREYTVGLDGGPSIKELEAQYGTTWRKDRKESQFFSRRNELQYNYIKKNANDRLPCEEIAKRLEEQRVHLNLSIDKLVSSMSIYPLKMVNVF</sequence>
<organism evidence="3 4">
    <name type="scientific">Parasitella parasitica</name>
    <dbReference type="NCBI Taxonomy" id="35722"/>
    <lineage>
        <taxon>Eukaryota</taxon>
        <taxon>Fungi</taxon>
        <taxon>Fungi incertae sedis</taxon>
        <taxon>Mucoromycota</taxon>
        <taxon>Mucoromycotina</taxon>
        <taxon>Mucoromycetes</taxon>
        <taxon>Mucorales</taxon>
        <taxon>Mucorineae</taxon>
        <taxon>Mucoraceae</taxon>
        <taxon>Parasitella</taxon>
    </lineage>
</organism>
<keyword evidence="4" id="KW-1185">Reference proteome</keyword>
<evidence type="ECO:0000259" key="2">
    <source>
        <dbReference type="Pfam" id="PF12550"/>
    </source>
</evidence>
<feature type="compositionally biased region" description="Polar residues" evidence="1">
    <location>
        <begin position="38"/>
        <end position="48"/>
    </location>
</feature>